<dbReference type="Proteomes" id="UP001214201">
    <property type="component" value="Chromosome"/>
</dbReference>
<evidence type="ECO:0000313" key="3">
    <source>
        <dbReference type="Proteomes" id="UP000239561"/>
    </source>
</evidence>
<dbReference type="EMBL" id="MDED01000050">
    <property type="protein sequence ID" value="PPU72450.1"/>
    <property type="molecule type" value="Genomic_DNA"/>
</dbReference>
<dbReference type="AlphaFoldDB" id="A0A2S7DF72"/>
<dbReference type="EMBL" id="CP082214">
    <property type="protein sequence ID" value="WDM71113.1"/>
    <property type="molecule type" value="Genomic_DNA"/>
</dbReference>
<sequence>MRKLPMRPVRILSTPAMTVTPLPLRQAQRVQFLQLRRRPHPGRIAEPDMSGGEMNGLQTRDDIIGIAACEPSAEDIVQATPPHVDQYGAHQQDEGRECLDQRIAAEFVRTQCAQMSIDSIALHVADFCNSQPVRDAGIWEATLPIRQDMIGKTTLFLRLSPDQLLLRFDSSSPDARELLWSGREQLRVALKAALSNVHEIRIEVI</sequence>
<evidence type="ECO:0000313" key="1">
    <source>
        <dbReference type="EMBL" id="PPU72450.1"/>
    </source>
</evidence>
<evidence type="ECO:0000313" key="2">
    <source>
        <dbReference type="EMBL" id="WDM71113.1"/>
    </source>
</evidence>
<dbReference type="InterPro" id="IPR013390">
    <property type="entry name" value="T3SS_HpaP"/>
</dbReference>
<organism evidence="1 3">
    <name type="scientific">Xanthomonas cucurbitae</name>
    <dbReference type="NCBI Taxonomy" id="56453"/>
    <lineage>
        <taxon>Bacteria</taxon>
        <taxon>Pseudomonadati</taxon>
        <taxon>Pseudomonadota</taxon>
        <taxon>Gammaproteobacteria</taxon>
        <taxon>Lysobacterales</taxon>
        <taxon>Lysobacteraceae</taxon>
        <taxon>Xanthomonas</taxon>
    </lineage>
</organism>
<dbReference type="Proteomes" id="UP000239561">
    <property type="component" value="Unassembled WGS sequence"/>
</dbReference>
<protein>
    <submittedName>
        <fullName evidence="2">Type III secretion system protein SctP</fullName>
    </submittedName>
</protein>
<reference evidence="1 3" key="1">
    <citation type="submission" date="2016-08" db="EMBL/GenBank/DDBJ databases">
        <authorList>
            <person name="Seilhamer J.J."/>
        </authorList>
    </citation>
    <scope>NUCLEOTIDE SEQUENCE [LARGE SCALE GENOMIC DNA]</scope>
    <source>
        <strain evidence="1 3">CFBP2542</strain>
    </source>
</reference>
<evidence type="ECO:0000313" key="4">
    <source>
        <dbReference type="Proteomes" id="UP001214201"/>
    </source>
</evidence>
<keyword evidence="4" id="KW-1185">Reference proteome</keyword>
<dbReference type="RefSeq" id="WP_104605269.1">
    <property type="nucleotide sequence ID" value="NZ_CP082213.1"/>
</dbReference>
<dbReference type="Pfam" id="PF09483">
    <property type="entry name" value="HpaP"/>
    <property type="match status" value="1"/>
</dbReference>
<gene>
    <name evidence="2" type="primary">sctP</name>
    <name evidence="2" type="ORF">K6978_17390</name>
    <name evidence="1" type="ORF">XcuCFBP2542_17195</name>
</gene>
<reference evidence="2 4" key="2">
    <citation type="submission" date="2021-08" db="EMBL/GenBank/DDBJ databases">
        <title>Genome sequences of Xanthomonas cucurbitae isolates from 5 Midwestern US states.</title>
        <authorList>
            <person name="Hind S.R."/>
        </authorList>
    </citation>
    <scope>NUCLEOTIDE SEQUENCE [LARGE SCALE GENOMIC DNA]</scope>
    <source>
        <strain evidence="2 4">OH_261</strain>
    </source>
</reference>
<name>A0A2S7DF72_9XANT</name>
<accession>A0A2S7DF72</accession>
<dbReference type="NCBIfam" id="TIGR02557">
    <property type="entry name" value="HpaP"/>
    <property type="match status" value="1"/>
</dbReference>
<proteinExistence type="predicted"/>